<feature type="transmembrane region" description="Helical" evidence="1">
    <location>
        <begin position="33"/>
        <end position="51"/>
    </location>
</feature>
<protein>
    <recommendedName>
        <fullName evidence="3">PrsW family intramembrane metalloprotease</fullName>
    </recommendedName>
</protein>
<evidence type="ECO:0008006" key="3">
    <source>
        <dbReference type="Google" id="ProtNLM"/>
    </source>
</evidence>
<dbReference type="AlphaFoldDB" id="A0A3B0YDF3"/>
<name>A0A3B0YDF3_9ZZZZ</name>
<keyword evidence="1" id="KW-0812">Transmembrane</keyword>
<gene>
    <name evidence="2" type="ORF">MNBD_GAMMA14-2016</name>
</gene>
<dbReference type="EMBL" id="UOFM01000286">
    <property type="protein sequence ID" value="VAW78918.1"/>
    <property type="molecule type" value="Genomic_DNA"/>
</dbReference>
<feature type="non-terminal residue" evidence="2">
    <location>
        <position position="67"/>
    </location>
</feature>
<keyword evidence="1" id="KW-0472">Membrane</keyword>
<accession>A0A3B0YDF3</accession>
<keyword evidence="1" id="KW-1133">Transmembrane helix</keyword>
<proteinExistence type="predicted"/>
<reference evidence="2" key="1">
    <citation type="submission" date="2018-06" db="EMBL/GenBank/DDBJ databases">
        <authorList>
            <person name="Zhirakovskaya E."/>
        </authorList>
    </citation>
    <scope>NUCLEOTIDE SEQUENCE</scope>
</reference>
<feature type="transmembrane region" description="Helical" evidence="1">
    <location>
        <begin position="6"/>
        <end position="26"/>
    </location>
</feature>
<organism evidence="2">
    <name type="scientific">hydrothermal vent metagenome</name>
    <dbReference type="NCBI Taxonomy" id="652676"/>
    <lineage>
        <taxon>unclassified sequences</taxon>
        <taxon>metagenomes</taxon>
        <taxon>ecological metagenomes</taxon>
    </lineage>
</organism>
<evidence type="ECO:0000256" key="1">
    <source>
        <dbReference type="SAM" id="Phobius"/>
    </source>
</evidence>
<evidence type="ECO:0000313" key="2">
    <source>
        <dbReference type="EMBL" id="VAW78918.1"/>
    </source>
</evidence>
<sequence>MLQSLLALPLGVAVETLVFLLLYRLTSMSGRQAAVVVALLAFAAVFIDSLLDWPGADVLAMYIAVLL</sequence>